<keyword evidence="5" id="KW-0479">Metal-binding</keyword>
<organism evidence="7 8">
    <name type="scientific">Pacificibacter marinus</name>
    <dbReference type="NCBI Taxonomy" id="658057"/>
    <lineage>
        <taxon>Bacteria</taxon>
        <taxon>Pseudomonadati</taxon>
        <taxon>Pseudomonadota</taxon>
        <taxon>Alphaproteobacteria</taxon>
        <taxon>Rhodobacterales</taxon>
        <taxon>Roseobacteraceae</taxon>
        <taxon>Pacificibacter</taxon>
    </lineage>
</organism>
<dbReference type="OrthoDB" id="6139617at2"/>
<comment type="subcellular location">
    <subcellularLocation>
        <location evidence="1">Periplasm</location>
    </subcellularLocation>
</comment>
<dbReference type="AlphaFoldDB" id="A0A1Y5RXJ5"/>
<dbReference type="Gene3D" id="3.40.190.10">
    <property type="entry name" value="Periplasmic binding protein-like II"/>
    <property type="match status" value="1"/>
</dbReference>
<dbReference type="NCBIfam" id="NF037995">
    <property type="entry name" value="TRAP_S1"/>
    <property type="match status" value="1"/>
</dbReference>
<evidence type="ECO:0000313" key="7">
    <source>
        <dbReference type="EMBL" id="SLN25285.1"/>
    </source>
</evidence>
<feature type="chain" id="PRO_5010997185" evidence="6">
    <location>
        <begin position="23"/>
        <end position="354"/>
    </location>
</feature>
<evidence type="ECO:0000313" key="8">
    <source>
        <dbReference type="Proteomes" id="UP000193307"/>
    </source>
</evidence>
<reference evidence="7 8" key="1">
    <citation type="submission" date="2017-03" db="EMBL/GenBank/DDBJ databases">
        <authorList>
            <person name="Afonso C.L."/>
            <person name="Miller P.J."/>
            <person name="Scott M.A."/>
            <person name="Spackman E."/>
            <person name="Goraichik I."/>
            <person name="Dimitrov K.M."/>
            <person name="Suarez D.L."/>
            <person name="Swayne D.E."/>
        </authorList>
    </citation>
    <scope>NUCLEOTIDE SEQUENCE [LARGE SCALE GENOMIC DNA]</scope>
    <source>
        <strain evidence="7 8">CECT 7971</strain>
    </source>
</reference>
<dbReference type="STRING" id="658057.SAMN04488032_102212"/>
<keyword evidence="3" id="KW-0574">Periplasm</keyword>
<dbReference type="PANTHER" id="PTHR33376:SF5">
    <property type="entry name" value="EXTRACYTOPLASMIC SOLUTE RECEPTOR PROTEIN"/>
    <property type="match status" value="1"/>
</dbReference>
<evidence type="ECO:0000256" key="2">
    <source>
        <dbReference type="ARBA" id="ARBA00022729"/>
    </source>
</evidence>
<dbReference type="InterPro" id="IPR018389">
    <property type="entry name" value="DctP_fam"/>
</dbReference>
<name>A0A1Y5RXJ5_9RHOB</name>
<accession>A0A1Y5RXJ5</accession>
<dbReference type="PIRSF" id="PIRSF039026">
    <property type="entry name" value="SiaP"/>
    <property type="match status" value="1"/>
</dbReference>
<evidence type="ECO:0000256" key="1">
    <source>
        <dbReference type="ARBA" id="ARBA00004418"/>
    </source>
</evidence>
<feature type="binding site" evidence="5">
    <location>
        <position position="209"/>
    </location>
    <ligand>
        <name>substrate</name>
    </ligand>
</feature>
<dbReference type="EMBL" id="FWFW01000002">
    <property type="protein sequence ID" value="SLN25285.1"/>
    <property type="molecule type" value="Genomic_DNA"/>
</dbReference>
<dbReference type="Gene3D" id="3.40.190.170">
    <property type="entry name" value="Bacterial extracellular solute-binding protein, family 7"/>
    <property type="match status" value="1"/>
</dbReference>
<feature type="binding site" evidence="5">
    <location>
        <position position="210"/>
    </location>
    <ligand>
        <name>Na(+)</name>
        <dbReference type="ChEBI" id="CHEBI:29101"/>
    </ligand>
</feature>
<dbReference type="InterPro" id="IPR038404">
    <property type="entry name" value="TRAP_DctP_sf"/>
</dbReference>
<evidence type="ECO:0000256" key="4">
    <source>
        <dbReference type="PIRSR" id="PIRSR039026-1"/>
    </source>
</evidence>
<feature type="signal peptide" evidence="6">
    <location>
        <begin position="1"/>
        <end position="22"/>
    </location>
</feature>
<keyword evidence="8" id="KW-1185">Reference proteome</keyword>
<dbReference type="InterPro" id="IPR026289">
    <property type="entry name" value="SBP_TakP-like"/>
</dbReference>
<dbReference type="GO" id="GO:0031317">
    <property type="term" value="C:tripartite ATP-independent periplasmic transporter complex"/>
    <property type="evidence" value="ECO:0007669"/>
    <property type="project" value="InterPro"/>
</dbReference>
<dbReference type="RefSeq" id="WP_085847766.1">
    <property type="nucleotide sequence ID" value="NZ_FNZV01000002.1"/>
</dbReference>
<feature type="binding site" evidence="4">
    <location>
        <position position="171"/>
    </location>
    <ligand>
        <name>substrate</name>
    </ligand>
</feature>
<proteinExistence type="predicted"/>
<dbReference type="GO" id="GO:0055085">
    <property type="term" value="P:transmembrane transport"/>
    <property type="evidence" value="ECO:0007669"/>
    <property type="project" value="InterPro"/>
</dbReference>
<gene>
    <name evidence="7" type="ORF">PAM7971_00874</name>
</gene>
<evidence type="ECO:0000256" key="3">
    <source>
        <dbReference type="ARBA" id="ARBA00022764"/>
    </source>
</evidence>
<protein>
    <submittedName>
        <fullName evidence="7">Lactate-binding periplasmic protein</fullName>
    </submittedName>
</protein>
<feature type="binding site" evidence="5">
    <location>
        <position position="235"/>
    </location>
    <ligand>
        <name>substrate</name>
    </ligand>
</feature>
<dbReference type="Pfam" id="PF03480">
    <property type="entry name" value="DctP"/>
    <property type="match status" value="1"/>
</dbReference>
<dbReference type="GO" id="GO:0042597">
    <property type="term" value="C:periplasmic space"/>
    <property type="evidence" value="ECO:0007669"/>
    <property type="project" value="UniProtKB-SubCell"/>
</dbReference>
<evidence type="ECO:0000256" key="5">
    <source>
        <dbReference type="PIRSR" id="PIRSR039026-2"/>
    </source>
</evidence>
<dbReference type="Proteomes" id="UP000193307">
    <property type="component" value="Unassembled WGS sequence"/>
</dbReference>
<dbReference type="PANTHER" id="PTHR33376">
    <property type="match status" value="1"/>
</dbReference>
<evidence type="ECO:0000256" key="6">
    <source>
        <dbReference type="SAM" id="SignalP"/>
    </source>
</evidence>
<sequence>MKIFNILAATALAATTFSPAHAAEVDWKMTAGVGEGSFIYQNFMERFVKNVSSITAGRVDIQSFGAGVLAPAFKAYEVVQDGVIEVGHSTPSYLVNQDATNAIFASFPGGMSPEATLHWIYEGGGEKMLQDFRSEDMGLHSLVVGIGTSEIMAHSNVKIETVEDLKGLKFRTSGAFAAVLQEEFGGVPTVVPGTEIYSLLQRKGVDAIEWSTPGANITEGFHEVAPYMIMPGVHQPSFLWEVFVKNETWDALPADLQELITAAAKLTTYEGFTRFGDADVKAMAEFRKTKVELVTMLPEESEKIRQAGRNWAQKKATEQSDAGNARMQGVLDSYLAYQTNWAENSGYLVRDSAE</sequence>
<feature type="binding site" evidence="4">
    <location>
        <position position="150"/>
    </location>
    <ligand>
        <name>substrate</name>
    </ligand>
</feature>
<keyword evidence="2 6" id="KW-0732">Signal</keyword>
<dbReference type="GO" id="GO:0046872">
    <property type="term" value="F:metal ion binding"/>
    <property type="evidence" value="ECO:0007669"/>
    <property type="project" value="UniProtKB-KW"/>
</dbReference>